<dbReference type="EMBL" id="BMFO01000001">
    <property type="protein sequence ID" value="GGF85748.1"/>
    <property type="molecule type" value="Genomic_DNA"/>
</dbReference>
<evidence type="ECO:0000313" key="2">
    <source>
        <dbReference type="Proteomes" id="UP000632858"/>
    </source>
</evidence>
<reference evidence="1" key="1">
    <citation type="journal article" date="2014" name="Int. J. Syst. Evol. Microbiol.">
        <title>Complete genome sequence of Corynebacterium casei LMG S-19264T (=DSM 44701T), isolated from a smear-ripened cheese.</title>
        <authorList>
            <consortium name="US DOE Joint Genome Institute (JGI-PGF)"/>
            <person name="Walter F."/>
            <person name="Albersmeier A."/>
            <person name="Kalinowski J."/>
            <person name="Ruckert C."/>
        </authorList>
    </citation>
    <scope>NUCLEOTIDE SEQUENCE</scope>
    <source>
        <strain evidence="1">CGMCC 1.12726</strain>
    </source>
</reference>
<comment type="caution">
    <text evidence="1">The sequence shown here is derived from an EMBL/GenBank/DDBJ whole genome shotgun (WGS) entry which is preliminary data.</text>
</comment>
<organism evidence="1 2">
    <name type="scientific">Arenimonas maotaiensis</name>
    <dbReference type="NCBI Taxonomy" id="1446479"/>
    <lineage>
        <taxon>Bacteria</taxon>
        <taxon>Pseudomonadati</taxon>
        <taxon>Pseudomonadota</taxon>
        <taxon>Gammaproteobacteria</taxon>
        <taxon>Lysobacterales</taxon>
        <taxon>Lysobacteraceae</taxon>
        <taxon>Arenimonas</taxon>
    </lineage>
</organism>
<dbReference type="InterPro" id="IPR008621">
    <property type="entry name" value="Cbb3-typ_cyt_oxidase_comp"/>
</dbReference>
<dbReference type="AlphaFoldDB" id="A0A917FJ95"/>
<reference evidence="1" key="2">
    <citation type="submission" date="2020-09" db="EMBL/GenBank/DDBJ databases">
        <authorList>
            <person name="Sun Q."/>
            <person name="Zhou Y."/>
        </authorList>
    </citation>
    <scope>NUCLEOTIDE SEQUENCE</scope>
    <source>
        <strain evidence="1">CGMCC 1.12726</strain>
    </source>
</reference>
<dbReference type="RefSeq" id="WP_188447341.1">
    <property type="nucleotide sequence ID" value="NZ_BMFO01000001.1"/>
</dbReference>
<keyword evidence="2" id="KW-1185">Reference proteome</keyword>
<proteinExistence type="predicted"/>
<accession>A0A917FJ95</accession>
<sequence length="46" mass="4993">MISGIVTTILLILFVAGSVWVFSPKRKAAFDDAARLALDDTPEKSQ</sequence>
<evidence type="ECO:0008006" key="3">
    <source>
        <dbReference type="Google" id="ProtNLM"/>
    </source>
</evidence>
<dbReference type="Proteomes" id="UP000632858">
    <property type="component" value="Unassembled WGS sequence"/>
</dbReference>
<dbReference type="Pfam" id="PF05545">
    <property type="entry name" value="FixQ"/>
    <property type="match status" value="1"/>
</dbReference>
<gene>
    <name evidence="1" type="ORF">GCM10010960_04710</name>
</gene>
<protein>
    <recommendedName>
        <fullName evidence="3">Cbb3-type cytochrome c oxidase subunit 3</fullName>
    </recommendedName>
</protein>
<evidence type="ECO:0000313" key="1">
    <source>
        <dbReference type="EMBL" id="GGF85748.1"/>
    </source>
</evidence>
<name>A0A917FJ95_9GAMM</name>